<evidence type="ECO:0000256" key="1">
    <source>
        <dbReference type="SAM" id="Phobius"/>
    </source>
</evidence>
<dbReference type="EMBL" id="BARW01023594">
    <property type="protein sequence ID" value="GAI97469.1"/>
    <property type="molecule type" value="Genomic_DNA"/>
</dbReference>
<keyword evidence="1" id="KW-0472">Membrane</keyword>
<evidence type="ECO:0008006" key="3">
    <source>
        <dbReference type="Google" id="ProtNLM"/>
    </source>
</evidence>
<gene>
    <name evidence="2" type="ORF">S12H4_39089</name>
</gene>
<proteinExistence type="predicted"/>
<name>X1UYN9_9ZZZZ</name>
<sequence>YLQNSPFGLGLRVYDRLNERPELLYAYKVTPGDSKKEGKEVSENLLTYFAVRNSGNIPLSEFNLSVYFGTEEAKVLKTSVFLGEPGEFKDGWFFITKKRLAPGESFNIIFGSNKRIDDSRIDISTMEVLGARGAFRSTETKQTHWIWSLLYYFIFGIIFWNIIFRVIESAALSAWSEMLTPGEKCSYKKERDIFLVYMSKLIEVVADEEKKNKADIKKTQGS</sequence>
<accession>X1UYN9</accession>
<dbReference type="AlphaFoldDB" id="X1UYN9"/>
<feature type="transmembrane region" description="Helical" evidence="1">
    <location>
        <begin position="145"/>
        <end position="164"/>
    </location>
</feature>
<keyword evidence="1" id="KW-0812">Transmembrane</keyword>
<evidence type="ECO:0000313" key="2">
    <source>
        <dbReference type="EMBL" id="GAI97469.1"/>
    </source>
</evidence>
<reference evidence="2" key="1">
    <citation type="journal article" date="2014" name="Front. Microbiol.">
        <title>High frequency of phylogenetically diverse reductive dehalogenase-homologous genes in deep subseafloor sedimentary metagenomes.</title>
        <authorList>
            <person name="Kawai M."/>
            <person name="Futagami T."/>
            <person name="Toyoda A."/>
            <person name="Takaki Y."/>
            <person name="Nishi S."/>
            <person name="Hori S."/>
            <person name="Arai W."/>
            <person name="Tsubouchi T."/>
            <person name="Morono Y."/>
            <person name="Uchiyama I."/>
            <person name="Ito T."/>
            <person name="Fujiyama A."/>
            <person name="Inagaki F."/>
            <person name="Takami H."/>
        </authorList>
    </citation>
    <scope>NUCLEOTIDE SEQUENCE</scope>
    <source>
        <strain evidence="2">Expedition CK06-06</strain>
    </source>
</reference>
<keyword evidence="1" id="KW-1133">Transmembrane helix</keyword>
<comment type="caution">
    <text evidence="2">The sequence shown here is derived from an EMBL/GenBank/DDBJ whole genome shotgun (WGS) entry which is preliminary data.</text>
</comment>
<feature type="non-terminal residue" evidence="2">
    <location>
        <position position="1"/>
    </location>
</feature>
<protein>
    <recommendedName>
        <fullName evidence="3">CARDB domain-containing protein</fullName>
    </recommendedName>
</protein>
<organism evidence="2">
    <name type="scientific">marine sediment metagenome</name>
    <dbReference type="NCBI Taxonomy" id="412755"/>
    <lineage>
        <taxon>unclassified sequences</taxon>
        <taxon>metagenomes</taxon>
        <taxon>ecological metagenomes</taxon>
    </lineage>
</organism>